<accession>A0A845MH53</accession>
<sequence length="109" mass="11459">MRQFVSPISAGTMRAAMVGVLCLGLAACATEMTETEKMAIDGAKMDAAQAKADAAKSLMIMEELKAMNAETMMASKEAAAAAVAAQEAADRAVRIAAELEAMYNKQLRK</sequence>
<keyword evidence="1" id="KW-0732">Signal</keyword>
<comment type="caution">
    <text evidence="2">The sequence shown here is derived from an EMBL/GenBank/DDBJ whole genome shotgun (WGS) entry which is preliminary data.</text>
</comment>
<evidence type="ECO:0000256" key="1">
    <source>
        <dbReference type="SAM" id="SignalP"/>
    </source>
</evidence>
<keyword evidence="3" id="KW-1185">Reference proteome</keyword>
<gene>
    <name evidence="2" type="ORF">GQF03_08375</name>
</gene>
<feature type="signal peptide" evidence="1">
    <location>
        <begin position="1"/>
        <end position="29"/>
    </location>
</feature>
<reference evidence="2 3" key="1">
    <citation type="journal article" date="2014" name="Int. J. Syst. Evol. Microbiol.">
        <title>Sneathiella chungangensis sp. nov., isolated from a marine sand, and emended description of the genus Sneathiella.</title>
        <authorList>
            <person name="Siamphan C."/>
            <person name="Kim H."/>
            <person name="Lee J.S."/>
            <person name="Kim W."/>
        </authorList>
    </citation>
    <scope>NUCLEOTIDE SEQUENCE [LARGE SCALE GENOMIC DNA]</scope>
    <source>
        <strain evidence="2 3">KCTC 32476</strain>
    </source>
</reference>
<name>A0A845MH53_9PROT</name>
<dbReference type="Proteomes" id="UP000445696">
    <property type="component" value="Unassembled WGS sequence"/>
</dbReference>
<dbReference type="RefSeq" id="WP_161338788.1">
    <property type="nucleotide sequence ID" value="NZ_JBHSDG010000005.1"/>
</dbReference>
<organism evidence="2 3">
    <name type="scientific">Sneathiella chungangensis</name>
    <dbReference type="NCBI Taxonomy" id="1418234"/>
    <lineage>
        <taxon>Bacteria</taxon>
        <taxon>Pseudomonadati</taxon>
        <taxon>Pseudomonadota</taxon>
        <taxon>Alphaproteobacteria</taxon>
        <taxon>Sneathiellales</taxon>
        <taxon>Sneathiellaceae</taxon>
        <taxon>Sneathiella</taxon>
    </lineage>
</organism>
<protein>
    <recommendedName>
        <fullName evidence="4">DUF4398 domain-containing protein</fullName>
    </recommendedName>
</protein>
<proteinExistence type="predicted"/>
<evidence type="ECO:0000313" key="3">
    <source>
        <dbReference type="Proteomes" id="UP000445696"/>
    </source>
</evidence>
<evidence type="ECO:0008006" key="4">
    <source>
        <dbReference type="Google" id="ProtNLM"/>
    </source>
</evidence>
<dbReference type="EMBL" id="WTVA01000003">
    <property type="protein sequence ID" value="MZR22344.1"/>
    <property type="molecule type" value="Genomic_DNA"/>
</dbReference>
<evidence type="ECO:0000313" key="2">
    <source>
        <dbReference type="EMBL" id="MZR22344.1"/>
    </source>
</evidence>
<feature type="chain" id="PRO_5032799199" description="DUF4398 domain-containing protein" evidence="1">
    <location>
        <begin position="30"/>
        <end position="109"/>
    </location>
</feature>
<dbReference type="PROSITE" id="PS51257">
    <property type="entry name" value="PROKAR_LIPOPROTEIN"/>
    <property type="match status" value="1"/>
</dbReference>
<dbReference type="AlphaFoldDB" id="A0A845MH53"/>